<dbReference type="EMBL" id="CP000089">
    <property type="protein sequence ID" value="AAZ47228.1"/>
    <property type="molecule type" value="Genomic_DNA"/>
</dbReference>
<organism evidence="1">
    <name type="scientific">Dechloromonas aromatica (strain RCB)</name>
    <dbReference type="NCBI Taxonomy" id="159087"/>
    <lineage>
        <taxon>Bacteria</taxon>
        <taxon>Pseudomonadati</taxon>
        <taxon>Pseudomonadota</taxon>
        <taxon>Betaproteobacteria</taxon>
        <taxon>Rhodocyclales</taxon>
        <taxon>Azonexaceae</taxon>
        <taxon>Dechloromonas</taxon>
    </lineage>
</organism>
<dbReference type="AlphaFoldDB" id="Q47D53"/>
<dbReference type="OrthoDB" id="4269629at2"/>
<gene>
    <name evidence="1" type="ordered locus">Daro_2494</name>
</gene>
<dbReference type="KEGG" id="dar:Daro_2494"/>
<protein>
    <submittedName>
        <fullName evidence="1">Uncharacterized protein</fullName>
    </submittedName>
</protein>
<name>Q47D53_DECAR</name>
<accession>Q47D53</accession>
<sequence>MVPVSAADEIYPKRPGELLKLLLMPGSQDQCEDIKRHMVMLIDFLNTVMSPDRTGLYI</sequence>
<dbReference type="HOGENOM" id="CLU_2971887_0_0_4"/>
<proteinExistence type="predicted"/>
<reference evidence="1" key="1">
    <citation type="submission" date="2005-08" db="EMBL/GenBank/DDBJ databases">
        <title>Complete sequence of Dechloromonas aromatica RCB.</title>
        <authorList>
            <person name="Salinero K.K."/>
            <person name="Copeland A."/>
            <person name="Lucas S."/>
            <person name="Lapidus A."/>
            <person name="Barry K."/>
            <person name="Detter J.C."/>
            <person name="Glavina T."/>
            <person name="Hammon N."/>
            <person name="Israni S."/>
            <person name="Pitluck S."/>
            <person name="Di Bartolo G."/>
            <person name="Trong S."/>
            <person name="Schmutz J."/>
            <person name="Larimer F."/>
            <person name="Land M."/>
            <person name="Ivanova N."/>
            <person name="Richardson P."/>
        </authorList>
    </citation>
    <scope>NUCLEOTIDE SEQUENCE</scope>
    <source>
        <strain evidence="1">RCB</strain>
    </source>
</reference>
<evidence type="ECO:0000313" key="1">
    <source>
        <dbReference type="EMBL" id="AAZ47228.1"/>
    </source>
</evidence>